<sequence length="107" mass="11784">MRPHWHFLALVCYGFLNGGKRVIMYSCFDITGTLVVYSCKYFSLLGIHVPAQAVANCTKLSAAANANSHAKQPLVIHSCPSQEKLSQANIIAKLASFKEEHIVVDLH</sequence>
<dbReference type="EMBL" id="GFPF01003274">
    <property type="protein sequence ID" value="MAA14420.1"/>
    <property type="molecule type" value="Transcribed_RNA"/>
</dbReference>
<organism evidence="1">
    <name type="scientific">Rhipicephalus zambeziensis</name>
    <dbReference type="NCBI Taxonomy" id="60191"/>
    <lineage>
        <taxon>Eukaryota</taxon>
        <taxon>Metazoa</taxon>
        <taxon>Ecdysozoa</taxon>
        <taxon>Arthropoda</taxon>
        <taxon>Chelicerata</taxon>
        <taxon>Arachnida</taxon>
        <taxon>Acari</taxon>
        <taxon>Parasitiformes</taxon>
        <taxon>Ixodida</taxon>
        <taxon>Ixodoidea</taxon>
        <taxon>Ixodidae</taxon>
        <taxon>Rhipicephalinae</taxon>
        <taxon>Rhipicephalus</taxon>
        <taxon>Rhipicephalus</taxon>
    </lineage>
</organism>
<reference evidence="1" key="1">
    <citation type="journal article" date="2017" name="Parasit. Vectors">
        <title>Sialotranscriptomics of Rhipicephalus zambeziensis reveals intricate expression profiles of secretory proteins and suggests tight temporal transcriptional regulation during blood-feeding.</title>
        <authorList>
            <person name="de Castro M.H."/>
            <person name="de Klerk D."/>
            <person name="Pienaar R."/>
            <person name="Rees D.J.G."/>
            <person name="Mans B.J."/>
        </authorList>
    </citation>
    <scope>NUCLEOTIDE SEQUENCE</scope>
    <source>
        <tissue evidence="1">Salivary glands</tissue>
    </source>
</reference>
<accession>A0A224YKV4</accession>
<dbReference type="AlphaFoldDB" id="A0A224YKV4"/>
<evidence type="ECO:0000313" key="1">
    <source>
        <dbReference type="EMBL" id="MAA14420.1"/>
    </source>
</evidence>
<proteinExistence type="predicted"/>
<name>A0A224YKV4_9ACAR</name>
<protein>
    <submittedName>
        <fullName evidence="1">Uncharacterized protein</fullName>
    </submittedName>
</protein>